<protein>
    <submittedName>
        <fullName evidence="1">Uncharacterized protein</fullName>
    </submittedName>
</protein>
<evidence type="ECO:0000313" key="1">
    <source>
        <dbReference type="EMBL" id="KAK7314563.1"/>
    </source>
</evidence>
<name>A0AAN9KE21_CANGL</name>
<dbReference type="EMBL" id="JAYMYQ010000008">
    <property type="protein sequence ID" value="KAK7314563.1"/>
    <property type="molecule type" value="Genomic_DNA"/>
</dbReference>
<sequence length="150" mass="16724">MKGEGGVRCIASMKLVEEEDRLNGPEHAEKRMGSEVVVGEKTIINLGKFKDPSSSTVGSQVLDPNQDGCLFMLLLRDSEFVISHWTVAFNPKSHDDVAVSVHKLIDCTMLKLYFKLPVASSRFCSNIRSSKIAQFQVIPFAKVEVFLHLK</sequence>
<dbReference type="AlphaFoldDB" id="A0AAN9KE21"/>
<comment type="caution">
    <text evidence="1">The sequence shown here is derived from an EMBL/GenBank/DDBJ whole genome shotgun (WGS) entry which is preliminary data.</text>
</comment>
<keyword evidence="2" id="KW-1185">Reference proteome</keyword>
<evidence type="ECO:0000313" key="2">
    <source>
        <dbReference type="Proteomes" id="UP001367508"/>
    </source>
</evidence>
<accession>A0AAN9KE21</accession>
<gene>
    <name evidence="1" type="ORF">VNO77_33089</name>
</gene>
<dbReference type="Proteomes" id="UP001367508">
    <property type="component" value="Unassembled WGS sequence"/>
</dbReference>
<reference evidence="1 2" key="1">
    <citation type="submission" date="2024-01" db="EMBL/GenBank/DDBJ databases">
        <title>The genomes of 5 underutilized Papilionoideae crops provide insights into root nodulation and disease resistanc.</title>
        <authorList>
            <person name="Jiang F."/>
        </authorList>
    </citation>
    <scope>NUCLEOTIDE SEQUENCE [LARGE SCALE GENOMIC DNA]</scope>
    <source>
        <strain evidence="1">LVBAO_FW01</strain>
        <tissue evidence="1">Leaves</tissue>
    </source>
</reference>
<proteinExistence type="predicted"/>
<organism evidence="1 2">
    <name type="scientific">Canavalia gladiata</name>
    <name type="common">Sword bean</name>
    <name type="synonym">Dolichos gladiatus</name>
    <dbReference type="NCBI Taxonomy" id="3824"/>
    <lineage>
        <taxon>Eukaryota</taxon>
        <taxon>Viridiplantae</taxon>
        <taxon>Streptophyta</taxon>
        <taxon>Embryophyta</taxon>
        <taxon>Tracheophyta</taxon>
        <taxon>Spermatophyta</taxon>
        <taxon>Magnoliopsida</taxon>
        <taxon>eudicotyledons</taxon>
        <taxon>Gunneridae</taxon>
        <taxon>Pentapetalae</taxon>
        <taxon>rosids</taxon>
        <taxon>fabids</taxon>
        <taxon>Fabales</taxon>
        <taxon>Fabaceae</taxon>
        <taxon>Papilionoideae</taxon>
        <taxon>50 kb inversion clade</taxon>
        <taxon>NPAAA clade</taxon>
        <taxon>indigoferoid/millettioid clade</taxon>
        <taxon>Phaseoleae</taxon>
        <taxon>Canavalia</taxon>
    </lineage>
</organism>